<dbReference type="EMBL" id="SLUM01000022">
    <property type="protein sequence ID" value="TCL54367.1"/>
    <property type="molecule type" value="Genomic_DNA"/>
</dbReference>
<keyword evidence="2" id="KW-1133">Transmembrane helix</keyword>
<reference evidence="3 4" key="1">
    <citation type="submission" date="2019-03" db="EMBL/GenBank/DDBJ databases">
        <title>Genomic Encyclopedia of Type Strains, Phase IV (KMG-IV): sequencing the most valuable type-strain genomes for metagenomic binning, comparative biology and taxonomic classification.</title>
        <authorList>
            <person name="Goeker M."/>
        </authorList>
    </citation>
    <scope>NUCLEOTIDE SEQUENCE [LARGE SCALE GENOMIC DNA]</scope>
    <source>
        <strain evidence="3 4">DSM 100451</strain>
    </source>
</reference>
<feature type="transmembrane region" description="Helical" evidence="2">
    <location>
        <begin position="27"/>
        <end position="46"/>
    </location>
</feature>
<accession>A0A4R1QM92</accession>
<evidence type="ECO:0000256" key="1">
    <source>
        <dbReference type="SAM" id="MobiDB-lite"/>
    </source>
</evidence>
<keyword evidence="2" id="KW-0472">Membrane</keyword>
<protein>
    <recommendedName>
        <fullName evidence="5">Fimbrial protein</fullName>
    </recommendedName>
</protein>
<evidence type="ECO:0008006" key="5">
    <source>
        <dbReference type="Google" id="ProtNLM"/>
    </source>
</evidence>
<dbReference type="RefSeq" id="WP_187120506.1">
    <property type="nucleotide sequence ID" value="NZ_CABKVM010000018.1"/>
</dbReference>
<feature type="transmembrane region" description="Helical" evidence="2">
    <location>
        <begin position="105"/>
        <end position="125"/>
    </location>
</feature>
<comment type="caution">
    <text evidence="3">The sequence shown here is derived from an EMBL/GenBank/DDBJ whole genome shotgun (WGS) entry which is preliminary data.</text>
</comment>
<feature type="region of interest" description="Disordered" evidence="1">
    <location>
        <begin position="1"/>
        <end position="21"/>
    </location>
</feature>
<proteinExistence type="predicted"/>
<gene>
    <name evidence="3" type="ORF">EDD77_12258</name>
</gene>
<dbReference type="STRING" id="1650663.GCA_001486665_02461"/>
<name>A0A4R1QM92_9FIRM</name>
<sequence>MKKLKIPQQQHRENDSSPPRRVPVGRIAYTAFLCITMAMMFCQPAFAADDVWTKAKEIMQDVYTQILAISTIAAIVTASVALLLMNFSRSGRTVDESRAWLKRIVITWAILNSLGFILSYVVPFFEGGQWTDV</sequence>
<organism evidence="3 4">
    <name type="scientific">Allofournierella massiliensis</name>
    <dbReference type="NCBI Taxonomy" id="1650663"/>
    <lineage>
        <taxon>Bacteria</taxon>
        <taxon>Bacillati</taxon>
        <taxon>Bacillota</taxon>
        <taxon>Clostridia</taxon>
        <taxon>Eubacteriales</taxon>
        <taxon>Oscillospiraceae</taxon>
        <taxon>Allofournierella</taxon>
    </lineage>
</organism>
<feature type="transmembrane region" description="Helical" evidence="2">
    <location>
        <begin position="66"/>
        <end position="84"/>
    </location>
</feature>
<evidence type="ECO:0000256" key="2">
    <source>
        <dbReference type="SAM" id="Phobius"/>
    </source>
</evidence>
<evidence type="ECO:0000313" key="3">
    <source>
        <dbReference type="EMBL" id="TCL54367.1"/>
    </source>
</evidence>
<evidence type="ECO:0000313" key="4">
    <source>
        <dbReference type="Proteomes" id="UP000295184"/>
    </source>
</evidence>
<dbReference type="Proteomes" id="UP000295184">
    <property type="component" value="Unassembled WGS sequence"/>
</dbReference>
<dbReference type="AlphaFoldDB" id="A0A4R1QM92"/>
<keyword evidence="2" id="KW-0812">Transmembrane</keyword>